<dbReference type="InterPro" id="IPR004808">
    <property type="entry name" value="AP_endonuc_1"/>
</dbReference>
<dbReference type="NCBIfam" id="TIGR00195">
    <property type="entry name" value="exoDNase_III"/>
    <property type="match status" value="1"/>
</dbReference>
<dbReference type="PROSITE" id="PS51435">
    <property type="entry name" value="AP_NUCLEASE_F1_4"/>
    <property type="match status" value="1"/>
</dbReference>
<evidence type="ECO:0000256" key="1">
    <source>
        <dbReference type="ARBA" id="ARBA00001936"/>
    </source>
</evidence>
<dbReference type="GO" id="GO:0006284">
    <property type="term" value="P:base-excision repair"/>
    <property type="evidence" value="ECO:0007669"/>
    <property type="project" value="TreeGrafter"/>
</dbReference>
<dbReference type="PATRIC" id="fig|1705564.3.peg.996"/>
<dbReference type="FunFam" id="3.60.10.10:FF:000026">
    <property type="entry name" value="Exodeoxyribonuclease III"/>
    <property type="match status" value="1"/>
</dbReference>
<dbReference type="NCBIfam" id="TIGR00633">
    <property type="entry name" value="xth"/>
    <property type="match status" value="1"/>
</dbReference>
<comment type="cofactor">
    <cofactor evidence="7">
        <name>Mg(2+)</name>
        <dbReference type="ChEBI" id="CHEBI:18420"/>
    </cofactor>
    <cofactor evidence="7">
        <name>Mn(2+)</name>
        <dbReference type="ChEBI" id="CHEBI:29035"/>
    </cofactor>
    <text evidence="7">Probably binds two magnesium or manganese ions per subunit.</text>
</comment>
<feature type="binding site" evidence="7">
    <location>
        <position position="151"/>
    </location>
    <ligand>
        <name>Mg(2+)</name>
        <dbReference type="ChEBI" id="CHEBI:18420"/>
        <label>1</label>
    </ligand>
</feature>
<feature type="site" description="Interaction with DNA substrate" evidence="8">
    <location>
        <position position="248"/>
    </location>
</feature>
<dbReference type="InterPro" id="IPR020847">
    <property type="entry name" value="AP_endonuclease_F1_BS"/>
</dbReference>
<keyword evidence="4" id="KW-0378">Hydrolase</keyword>
<comment type="caution">
    <text evidence="10">The sequence shown here is derived from an EMBL/GenBank/DDBJ whole genome shotgun (WGS) entry which is preliminary data.</text>
</comment>
<feature type="site" description="Important for catalytic activity" evidence="8">
    <location>
        <position position="222"/>
    </location>
</feature>
<evidence type="ECO:0000256" key="8">
    <source>
        <dbReference type="PIRSR" id="PIRSR604808-3"/>
    </source>
</evidence>
<feature type="site" description="Transition state stabilizer" evidence="8">
    <location>
        <position position="153"/>
    </location>
</feature>
<accession>A0A150J3Q6</accession>
<sequence>MKKTRLISWNVNGLRSVAKKGFVEFLLKDSPDILCIQETKAREEDVPQELKEIKGYYGYFSSPERKGYSGVGIYTKEKPLNVERNFGNPKFDSEGRALILTYPNYILLNVYFPNGKMSKERLQYKMDFYDMFFNYTKSMLENGNKIIVCGDVNTAHKEIDIARPKENEKISGFLLEERAWIDKFLEAGFIDTFRHFNKDPGNYSWWDYKSKARERNVGWRIDYFYISNNLLNNLNSAFILNQIMGSDHCPVGIDLLF</sequence>
<name>A0A150J3Q6_9EURY</name>
<evidence type="ECO:0000256" key="5">
    <source>
        <dbReference type="ARBA" id="ARBA00022842"/>
    </source>
</evidence>
<dbReference type="GO" id="GO:0046872">
    <property type="term" value="F:metal ion binding"/>
    <property type="evidence" value="ECO:0007669"/>
    <property type="project" value="UniProtKB-KW"/>
</dbReference>
<protein>
    <submittedName>
        <fullName evidence="10">Exonuclease III</fullName>
    </submittedName>
</protein>
<keyword evidence="7" id="KW-0464">Manganese</keyword>
<dbReference type="PROSITE" id="PS00726">
    <property type="entry name" value="AP_NUCLEASE_F1_1"/>
    <property type="match status" value="1"/>
</dbReference>
<dbReference type="Gene3D" id="3.60.10.10">
    <property type="entry name" value="Endonuclease/exonuclease/phosphatase"/>
    <property type="match status" value="1"/>
</dbReference>
<keyword evidence="10" id="KW-0540">Nuclease</keyword>
<feature type="active site" description="Proton donor/acceptor" evidence="6">
    <location>
        <position position="151"/>
    </location>
</feature>
<evidence type="ECO:0000256" key="3">
    <source>
        <dbReference type="ARBA" id="ARBA00022723"/>
    </source>
</evidence>
<evidence type="ECO:0000313" key="10">
    <source>
        <dbReference type="EMBL" id="KYC51851.1"/>
    </source>
</evidence>
<dbReference type="InterPro" id="IPR020848">
    <property type="entry name" value="AP_endonuclease_F1_CS"/>
</dbReference>
<feature type="binding site" evidence="7">
    <location>
        <position position="38"/>
    </location>
    <ligand>
        <name>Mg(2+)</name>
        <dbReference type="ChEBI" id="CHEBI:18420"/>
        <label>1</label>
    </ligand>
</feature>
<keyword evidence="5 7" id="KW-0460">Magnesium</keyword>
<dbReference type="Pfam" id="PF03372">
    <property type="entry name" value="Exo_endo_phos"/>
    <property type="match status" value="1"/>
</dbReference>
<feature type="binding site" evidence="7">
    <location>
        <position position="248"/>
    </location>
    <ligand>
        <name>Mg(2+)</name>
        <dbReference type="ChEBI" id="CHEBI:18420"/>
        <label>1</label>
    </ligand>
</feature>
<evidence type="ECO:0000256" key="6">
    <source>
        <dbReference type="PIRSR" id="PIRSR604808-1"/>
    </source>
</evidence>
<evidence type="ECO:0000256" key="4">
    <source>
        <dbReference type="ARBA" id="ARBA00022801"/>
    </source>
</evidence>
<gene>
    <name evidence="10" type="ORF">AMQ74_00966</name>
</gene>
<evidence type="ECO:0000313" key="11">
    <source>
        <dbReference type="Proteomes" id="UP000075578"/>
    </source>
</evidence>
<feature type="binding site" evidence="7">
    <location>
        <position position="153"/>
    </location>
    <ligand>
        <name>Mg(2+)</name>
        <dbReference type="ChEBI" id="CHEBI:18420"/>
        <label>1</label>
    </ligand>
</feature>
<feature type="active site" description="Proton acceptor" evidence="6">
    <location>
        <position position="248"/>
    </location>
</feature>
<keyword evidence="10" id="KW-0269">Exonuclease</keyword>
<evidence type="ECO:0000259" key="9">
    <source>
        <dbReference type="Pfam" id="PF03372"/>
    </source>
</evidence>
<feature type="active site" evidence="6">
    <location>
        <position position="111"/>
    </location>
</feature>
<dbReference type="GO" id="GO:0003906">
    <property type="term" value="F:DNA-(apurinic or apyrimidinic site) endonuclease activity"/>
    <property type="evidence" value="ECO:0007669"/>
    <property type="project" value="TreeGrafter"/>
</dbReference>
<dbReference type="Proteomes" id="UP000075578">
    <property type="component" value="Unassembled WGS sequence"/>
</dbReference>
<feature type="domain" description="Endonuclease/exonuclease/phosphatase" evidence="9">
    <location>
        <begin position="7"/>
        <end position="248"/>
    </location>
</feature>
<organism evidence="10 11">
    <name type="scientific">Candidatus Methanofastidiosum methylothiophilum</name>
    <dbReference type="NCBI Taxonomy" id="1705564"/>
    <lineage>
        <taxon>Archaea</taxon>
        <taxon>Methanobacteriati</taxon>
        <taxon>Methanobacteriota</taxon>
        <taxon>Stenosarchaea group</taxon>
        <taxon>Candidatus Methanofastidiosia</taxon>
        <taxon>Candidatus Methanofastidiosales</taxon>
        <taxon>Candidatus Methanofastidiosaceae</taxon>
        <taxon>Candidatus Methanofastidiosum</taxon>
    </lineage>
</organism>
<dbReference type="GO" id="GO:0003677">
    <property type="term" value="F:DNA binding"/>
    <property type="evidence" value="ECO:0007669"/>
    <property type="project" value="InterPro"/>
</dbReference>
<keyword evidence="3 7" id="KW-0479">Metal-binding</keyword>
<dbReference type="GO" id="GO:0008081">
    <property type="term" value="F:phosphoric diester hydrolase activity"/>
    <property type="evidence" value="ECO:0007669"/>
    <property type="project" value="TreeGrafter"/>
</dbReference>
<reference evidence="10 11" key="1">
    <citation type="journal article" date="2016" name="ISME J.">
        <title>Chasing the elusive Euryarchaeota class WSA2: genomes reveal a uniquely fastidious methyl-reducing methanogen.</title>
        <authorList>
            <person name="Nobu M.K."/>
            <person name="Narihiro T."/>
            <person name="Kuroda K."/>
            <person name="Mei R."/>
            <person name="Liu W.T."/>
        </authorList>
    </citation>
    <scope>NUCLEOTIDE SEQUENCE [LARGE SCALE GENOMIC DNA]</scope>
    <source>
        <strain evidence="10">U1lsi0528_Bin089</strain>
    </source>
</reference>
<dbReference type="InterPro" id="IPR005135">
    <property type="entry name" value="Endo/exonuclease/phosphatase"/>
</dbReference>
<dbReference type="PANTHER" id="PTHR22748">
    <property type="entry name" value="AP ENDONUCLEASE"/>
    <property type="match status" value="1"/>
</dbReference>
<feature type="binding site" evidence="7">
    <location>
        <position position="10"/>
    </location>
    <ligand>
        <name>Mg(2+)</name>
        <dbReference type="ChEBI" id="CHEBI:18420"/>
        <label>1</label>
    </ligand>
</feature>
<dbReference type="PANTHER" id="PTHR22748:SF6">
    <property type="entry name" value="DNA-(APURINIC OR APYRIMIDINIC SITE) ENDONUCLEASE"/>
    <property type="match status" value="1"/>
</dbReference>
<proteinExistence type="inferred from homology"/>
<comment type="similarity">
    <text evidence="2">Belongs to the DNA repair enzymes AP/ExoA family.</text>
</comment>
<dbReference type="AlphaFoldDB" id="A0A150J3Q6"/>
<comment type="cofactor">
    <cofactor evidence="1">
        <name>Mn(2+)</name>
        <dbReference type="ChEBI" id="CHEBI:29035"/>
    </cofactor>
</comment>
<dbReference type="GO" id="GO:0008311">
    <property type="term" value="F:double-stranded DNA 3'-5' DNA exonuclease activity"/>
    <property type="evidence" value="ECO:0007669"/>
    <property type="project" value="TreeGrafter"/>
</dbReference>
<dbReference type="SUPFAM" id="SSF56219">
    <property type="entry name" value="DNase I-like"/>
    <property type="match status" value="1"/>
</dbReference>
<dbReference type="EMBL" id="LNGD01000051">
    <property type="protein sequence ID" value="KYC51851.1"/>
    <property type="molecule type" value="Genomic_DNA"/>
</dbReference>
<feature type="binding site" evidence="7">
    <location>
        <position position="247"/>
    </location>
    <ligand>
        <name>Mg(2+)</name>
        <dbReference type="ChEBI" id="CHEBI:18420"/>
        <label>1</label>
    </ligand>
</feature>
<evidence type="ECO:0000256" key="7">
    <source>
        <dbReference type="PIRSR" id="PIRSR604808-2"/>
    </source>
</evidence>
<dbReference type="PROSITE" id="PS00727">
    <property type="entry name" value="AP_NUCLEASE_F1_2"/>
    <property type="match status" value="1"/>
</dbReference>
<dbReference type="InterPro" id="IPR036691">
    <property type="entry name" value="Endo/exonu/phosph_ase_sf"/>
</dbReference>
<evidence type="ECO:0000256" key="2">
    <source>
        <dbReference type="ARBA" id="ARBA00007092"/>
    </source>
</evidence>